<dbReference type="OrthoDB" id="125856at2759"/>
<evidence type="ECO:0000259" key="15">
    <source>
        <dbReference type="PROSITE" id="PS50053"/>
    </source>
</evidence>
<dbReference type="SMART" id="SM00213">
    <property type="entry name" value="UBQ"/>
    <property type="match status" value="1"/>
</dbReference>
<keyword evidence="7" id="KW-0963">Cytoplasm</keyword>
<protein>
    <submittedName>
        <fullName evidence="16">Exocyst complex component SEC10</fullName>
    </submittedName>
</protein>
<gene>
    <name evidence="16" type="ORF">SPAPADRAFT_48761</name>
</gene>
<dbReference type="Pfam" id="PF20667">
    <property type="entry name" value="Sec10_N"/>
    <property type="match status" value="1"/>
</dbReference>
<keyword evidence="14" id="KW-0472">Membrane</keyword>
<evidence type="ECO:0000256" key="14">
    <source>
        <dbReference type="SAM" id="Phobius"/>
    </source>
</evidence>
<dbReference type="InterPro" id="IPR002906">
    <property type="entry name" value="Ribosomal_eS31"/>
</dbReference>
<keyword evidence="17" id="KW-1185">Reference proteome</keyword>
<dbReference type="Pfam" id="PF01599">
    <property type="entry name" value="Ribosomal_S27"/>
    <property type="match status" value="1"/>
</dbReference>
<evidence type="ECO:0000256" key="9">
    <source>
        <dbReference type="ARBA" id="ARBA00022833"/>
    </source>
</evidence>
<dbReference type="SMART" id="SM01402">
    <property type="entry name" value="Ribosomal_S27"/>
    <property type="match status" value="1"/>
</dbReference>
<dbReference type="Gene3D" id="3.10.20.90">
    <property type="entry name" value="Phosphatidylinositol 3-kinase Catalytic Subunit, Chain A, domain 1"/>
    <property type="match status" value="1"/>
</dbReference>
<evidence type="ECO:0000256" key="11">
    <source>
        <dbReference type="ARBA" id="ARBA00023054"/>
    </source>
</evidence>
<evidence type="ECO:0000256" key="13">
    <source>
        <dbReference type="SAM" id="Coils"/>
    </source>
</evidence>
<dbReference type="InterPro" id="IPR038582">
    <property type="entry name" value="Ribosomal_eS31_euk-type_sf"/>
</dbReference>
<dbReference type="PROSITE" id="PS50053">
    <property type="entry name" value="UBIQUITIN_2"/>
    <property type="match status" value="1"/>
</dbReference>
<dbReference type="InterPro" id="IPR011332">
    <property type="entry name" value="Ribosomal_zn-bd"/>
</dbReference>
<evidence type="ECO:0000256" key="10">
    <source>
        <dbReference type="ARBA" id="ARBA00022980"/>
    </source>
</evidence>
<keyword evidence="5" id="KW-0813">Transport</keyword>
<dbReference type="Pfam" id="PF00240">
    <property type="entry name" value="ubiquitin"/>
    <property type="match status" value="1"/>
</dbReference>
<evidence type="ECO:0000256" key="7">
    <source>
        <dbReference type="ARBA" id="ARBA00022490"/>
    </source>
</evidence>
<evidence type="ECO:0000256" key="3">
    <source>
        <dbReference type="ARBA" id="ARBA00008373"/>
    </source>
</evidence>
<keyword evidence="12" id="KW-0687">Ribonucleoprotein</keyword>
<feature type="transmembrane region" description="Helical" evidence="14">
    <location>
        <begin position="141"/>
        <end position="160"/>
    </location>
</feature>
<dbReference type="InterPro" id="IPR048627">
    <property type="entry name" value="Sec10_HB"/>
</dbReference>
<dbReference type="GO" id="GO:0031386">
    <property type="term" value="F:protein tag activity"/>
    <property type="evidence" value="ECO:0007669"/>
    <property type="project" value="UniProtKB-ARBA"/>
</dbReference>
<comment type="subcellular location">
    <subcellularLocation>
        <location evidence="1">Cytoplasm</location>
    </subcellularLocation>
</comment>
<dbReference type="InterPro" id="IPR019956">
    <property type="entry name" value="Ubiquitin_dom"/>
</dbReference>
<dbReference type="AlphaFoldDB" id="G3AEX0"/>
<dbReference type="SUPFAM" id="SSF57829">
    <property type="entry name" value="Zn-binding ribosomal proteins"/>
    <property type="match status" value="1"/>
</dbReference>
<dbReference type="GO" id="GO:0006887">
    <property type="term" value="P:exocytosis"/>
    <property type="evidence" value="ECO:0007669"/>
    <property type="project" value="UniProtKB-KW"/>
</dbReference>
<accession>G3AEX0</accession>
<evidence type="ECO:0000313" key="16">
    <source>
        <dbReference type="EMBL" id="EGW35800.1"/>
    </source>
</evidence>
<dbReference type="InterPro" id="IPR000626">
    <property type="entry name" value="Ubiquitin-like_dom"/>
</dbReference>
<evidence type="ECO:0000256" key="2">
    <source>
        <dbReference type="ARBA" id="ARBA00006572"/>
    </source>
</evidence>
<keyword evidence="10" id="KW-0689">Ribosomal protein</keyword>
<dbReference type="PRINTS" id="PR00348">
    <property type="entry name" value="UBIQUITIN"/>
</dbReference>
<dbReference type="Proteomes" id="UP000000709">
    <property type="component" value="Unassembled WGS sequence"/>
</dbReference>
<feature type="domain" description="Ubiquitin-like" evidence="15">
    <location>
        <begin position="1"/>
        <end position="76"/>
    </location>
</feature>
<dbReference type="HOGENOM" id="CLU_008002_1_0_1"/>
<evidence type="ECO:0000256" key="5">
    <source>
        <dbReference type="ARBA" id="ARBA00022448"/>
    </source>
</evidence>
<dbReference type="InterPro" id="IPR048625">
    <property type="entry name" value="Sec10_N"/>
</dbReference>
<dbReference type="GO" id="GO:0000145">
    <property type="term" value="C:exocyst"/>
    <property type="evidence" value="ECO:0007669"/>
    <property type="project" value="TreeGrafter"/>
</dbReference>
<comment type="similarity">
    <text evidence="3">In the N-terminal section; belongs to the ubiquitin family.</text>
</comment>
<evidence type="ECO:0000313" key="17">
    <source>
        <dbReference type="Proteomes" id="UP000000709"/>
    </source>
</evidence>
<proteinExistence type="inferred from homology"/>
<keyword evidence="11 13" id="KW-0175">Coiled coil</keyword>
<dbReference type="eggNOG" id="KOG3745">
    <property type="taxonomic scope" value="Eukaryota"/>
</dbReference>
<keyword evidence="9" id="KW-0862">Zinc</keyword>
<dbReference type="eggNOG" id="KOG0004">
    <property type="taxonomic scope" value="Eukaryota"/>
</dbReference>
<dbReference type="CDD" id="cd01803">
    <property type="entry name" value="Ubl_ubiquitin"/>
    <property type="match status" value="1"/>
</dbReference>
<dbReference type="PANTHER" id="PTHR12100:SF0">
    <property type="entry name" value="EXOCYST COMPLEX COMPONENT 5"/>
    <property type="match status" value="1"/>
</dbReference>
<dbReference type="SUPFAM" id="SSF54236">
    <property type="entry name" value="Ubiquitin-like"/>
    <property type="match status" value="1"/>
</dbReference>
<dbReference type="RefSeq" id="XP_007373212.1">
    <property type="nucleotide sequence ID" value="XM_007373150.1"/>
</dbReference>
<dbReference type="Gene3D" id="6.20.50.150">
    <property type="match status" value="1"/>
</dbReference>
<feature type="coiled-coil region" evidence="13">
    <location>
        <begin position="233"/>
        <end position="260"/>
    </location>
</feature>
<evidence type="ECO:0000256" key="8">
    <source>
        <dbReference type="ARBA" id="ARBA00022499"/>
    </source>
</evidence>
<dbReference type="EMBL" id="GL996499">
    <property type="protein sequence ID" value="EGW35800.1"/>
    <property type="molecule type" value="Genomic_DNA"/>
</dbReference>
<dbReference type="GO" id="GO:0006412">
    <property type="term" value="P:translation"/>
    <property type="evidence" value="ECO:0007669"/>
    <property type="project" value="InterPro"/>
</dbReference>
<evidence type="ECO:0000256" key="1">
    <source>
        <dbReference type="ARBA" id="ARBA00004496"/>
    </source>
</evidence>
<dbReference type="GO" id="GO:0005840">
    <property type="term" value="C:ribosome"/>
    <property type="evidence" value="ECO:0007669"/>
    <property type="project" value="UniProtKB-KW"/>
</dbReference>
<dbReference type="KEGG" id="spaa:SPAPADRAFT_48761"/>
<keyword evidence="8" id="KW-1017">Isopeptide bond</keyword>
<name>G3AEX0_SPAPN</name>
<evidence type="ECO:0000256" key="6">
    <source>
        <dbReference type="ARBA" id="ARBA00022483"/>
    </source>
</evidence>
<keyword evidence="14" id="KW-0812">Transmembrane</keyword>
<dbReference type="FunCoup" id="G3AEX0">
    <property type="interactions" value="807"/>
</dbReference>
<keyword evidence="6" id="KW-0268">Exocytosis</keyword>
<dbReference type="OMA" id="PLCKHHY"/>
<dbReference type="GO" id="GO:0006893">
    <property type="term" value="P:Golgi to plasma membrane transport"/>
    <property type="evidence" value="ECO:0007669"/>
    <property type="project" value="TreeGrafter"/>
</dbReference>
<dbReference type="GeneID" id="18871262"/>
<dbReference type="InterPro" id="IPR029071">
    <property type="entry name" value="Ubiquitin-like_domsf"/>
</dbReference>
<dbReference type="InterPro" id="IPR019954">
    <property type="entry name" value="Ubiquitin_CS"/>
</dbReference>
<sequence>MQIFVKTLTGKTITLEVESSDTIDNVKSKIQDKEGIPPDQQRLIFAGKQLEDGRTLSDYNIQKESTLHLVLRLRGGGKKRKKKVYTTPKKIKHKHRKHKLAVLTYYKVDNEGKVERLRRECPAPTCGAGIFMADMKTRQYCVLYCLCIFIVWALAVSEILTPECKHILHMNFSIYELDEDIKKLLNVDNFLNGLSVNDFIEEISKDHLLKDTEVNEFEYLDPKPYIRTFEGILRELKQLKTHANQQKSESERLVDEYELQHSENVLELNDQITKATEKFDVLDTQISDVSTKINPLGKVLNKITSSRDRSVETIFLIRAYHGFYTRGSYEQLELLRTSKKIEERVKCAKTVANLITLAKKIANEHQPTTVKCIETIEQYGQTMEDNLLQTFELASEDGDFDTMKDIASVLFEYNNGINVIQTFVSKNEIAEQEQQDNSGLVKDEATWTRLSDPNCGDHEIKDEAIESTLDHLRFEIKSRAWIIRQVFDDPIPVLKIFIQRVYAQIIRNTVTNLLQYSLSVSTLAHVRVLHSLSMLVGDFTKDVKEFLVTNEFERDNELSHVLDQSLIDLFIEYTADEVYFAREKKNLEETIYEIVHKFNTFHDTVISSGALATKLENLDNLEFVDKPQAGENPDKFNFRFSERKRMQQFKSYVKTKLASSRQSTDLETRTSSRDLEEYAKLNVGKMEIVLKSAIESIARLLELTPTKAPQYSLEILEILVIDFGKLYIGSGLEVVYDEMHQEVAKIQSIQPFDLKYLKAFNVISENLFLLSSCIKKIILPCATNSPNIKNRMSNLLNSYVSQCEQSLNIILNETLEMLSSRISILLTKQKRRDFYCDEIEEDTEACELISDFLIDLQTALKTTMNSGNLEKIFIKIGMDLLHQLLEHYKKFPVNSIGGIVLTKDVLRYQSIIDEWGIPELSEEFQILKEVGNLFTVSSELVNSLIMEGQLAKMKPYTVRQYISKRADFNPGYAERLLKLTNI</sequence>
<organism evidence="17">
    <name type="scientific">Spathaspora passalidarum (strain NRRL Y-27907 / 11-Y1)</name>
    <dbReference type="NCBI Taxonomy" id="619300"/>
    <lineage>
        <taxon>Eukaryota</taxon>
        <taxon>Fungi</taxon>
        <taxon>Dikarya</taxon>
        <taxon>Ascomycota</taxon>
        <taxon>Saccharomycotina</taxon>
        <taxon>Pichiomycetes</taxon>
        <taxon>Debaryomycetaceae</taxon>
        <taxon>Spathaspora</taxon>
    </lineage>
</organism>
<comment type="similarity">
    <text evidence="4">In the C-terminal section; belongs to the eukaryotic ribosomal protein eS31 family.</text>
</comment>
<dbReference type="PROSITE" id="PS00299">
    <property type="entry name" value="UBIQUITIN_1"/>
    <property type="match status" value="1"/>
</dbReference>
<dbReference type="GO" id="GO:0003735">
    <property type="term" value="F:structural constituent of ribosome"/>
    <property type="evidence" value="ECO:0007669"/>
    <property type="project" value="InterPro"/>
</dbReference>
<dbReference type="InParanoid" id="G3AEX0"/>
<dbReference type="FunFam" id="3.10.20.90:FF:000008">
    <property type="entry name" value="Ubiquitin-40S ribosomal protein S27a"/>
    <property type="match status" value="1"/>
</dbReference>
<dbReference type="InterPro" id="IPR009976">
    <property type="entry name" value="Sec10-like"/>
</dbReference>
<dbReference type="PANTHER" id="PTHR12100">
    <property type="entry name" value="SEC10"/>
    <property type="match status" value="1"/>
</dbReference>
<dbReference type="Pfam" id="PF07393">
    <property type="entry name" value="Sec10_HB"/>
    <property type="match status" value="1"/>
</dbReference>
<keyword evidence="14" id="KW-1133">Transmembrane helix</keyword>
<comment type="similarity">
    <text evidence="2">Belongs to the SEC10 family.</text>
</comment>
<evidence type="ECO:0000256" key="4">
    <source>
        <dbReference type="ARBA" id="ARBA00009891"/>
    </source>
</evidence>
<reference evidence="16 17" key="1">
    <citation type="journal article" date="2011" name="Proc. Natl. Acad. Sci. U.S.A.">
        <title>Comparative genomics of xylose-fermenting fungi for enhanced biofuel production.</title>
        <authorList>
            <person name="Wohlbach D.J."/>
            <person name="Kuo A."/>
            <person name="Sato T.K."/>
            <person name="Potts K.M."/>
            <person name="Salamov A.A."/>
            <person name="LaButti K.M."/>
            <person name="Sun H."/>
            <person name="Clum A."/>
            <person name="Pangilinan J.L."/>
            <person name="Lindquist E.A."/>
            <person name="Lucas S."/>
            <person name="Lapidus A."/>
            <person name="Jin M."/>
            <person name="Gunawan C."/>
            <person name="Balan V."/>
            <person name="Dale B.E."/>
            <person name="Jeffries T.W."/>
            <person name="Zinkel R."/>
            <person name="Barry K.W."/>
            <person name="Grigoriev I.V."/>
            <person name="Gasch A.P."/>
        </authorList>
    </citation>
    <scope>NUCLEOTIDE SEQUENCE [LARGE SCALE GENOMIC DNA]</scope>
    <source>
        <strain evidence="17">NRRL Y-27907 / 11-Y1</strain>
    </source>
</reference>
<dbReference type="GO" id="GO:1990904">
    <property type="term" value="C:ribonucleoprotein complex"/>
    <property type="evidence" value="ECO:0007669"/>
    <property type="project" value="UniProtKB-KW"/>
</dbReference>
<dbReference type="STRING" id="619300.G3AEX0"/>
<evidence type="ECO:0000256" key="12">
    <source>
        <dbReference type="ARBA" id="ARBA00023274"/>
    </source>
</evidence>